<dbReference type="AlphaFoldDB" id="A0AAE3EDB4"/>
<dbReference type="SUPFAM" id="SSF46785">
    <property type="entry name" value="Winged helix' DNA-binding domain"/>
    <property type="match status" value="1"/>
</dbReference>
<dbReference type="Pfam" id="PF03965">
    <property type="entry name" value="Penicillinase_R"/>
    <property type="match status" value="1"/>
</dbReference>
<keyword evidence="6" id="KW-1185">Reference proteome</keyword>
<dbReference type="GO" id="GO:0003677">
    <property type="term" value="F:DNA binding"/>
    <property type="evidence" value="ECO:0007669"/>
    <property type="project" value="UniProtKB-KW"/>
</dbReference>
<proteinExistence type="inferred from homology"/>
<keyword evidence="2" id="KW-0805">Transcription regulation</keyword>
<organism evidence="5 6">
    <name type="scientific">Hominifimenecus microfluidus</name>
    <dbReference type="NCBI Taxonomy" id="2885348"/>
    <lineage>
        <taxon>Bacteria</taxon>
        <taxon>Bacillati</taxon>
        <taxon>Bacillota</taxon>
        <taxon>Clostridia</taxon>
        <taxon>Lachnospirales</taxon>
        <taxon>Lachnospiraceae</taxon>
        <taxon>Hominifimenecus</taxon>
    </lineage>
</organism>
<evidence type="ECO:0000313" key="5">
    <source>
        <dbReference type="EMBL" id="MCC2232305.1"/>
    </source>
</evidence>
<comment type="caution">
    <text evidence="5">The sequence shown here is derived from an EMBL/GenBank/DDBJ whole genome shotgun (WGS) entry which is preliminary data.</text>
</comment>
<evidence type="ECO:0000256" key="2">
    <source>
        <dbReference type="ARBA" id="ARBA00023015"/>
    </source>
</evidence>
<evidence type="ECO:0000256" key="1">
    <source>
        <dbReference type="ARBA" id="ARBA00011046"/>
    </source>
</evidence>
<dbReference type="Gene3D" id="1.10.4040.10">
    <property type="entry name" value="Penicillinase repressor domain"/>
    <property type="match status" value="1"/>
</dbReference>
<sequence length="130" mass="15269">MKLLDKNELTGRENMVMKCVWDHEGDISAVEIQRALKEQFGIDFERSTITTFILHLREKGYLDSYKKGQIYYYRALVEEDRYVKKQTKKFADFWFKGSVSALLGALTGDDSEELSEEKMDKIRKIIDDID</sequence>
<evidence type="ECO:0000256" key="3">
    <source>
        <dbReference type="ARBA" id="ARBA00023125"/>
    </source>
</evidence>
<dbReference type="InterPro" id="IPR036388">
    <property type="entry name" value="WH-like_DNA-bd_sf"/>
</dbReference>
<comment type="similarity">
    <text evidence="1">Belongs to the BlaI transcriptional regulatory family.</text>
</comment>
<keyword evidence="3" id="KW-0238">DNA-binding</keyword>
<accession>A0AAE3EDB4</accession>
<dbReference type="EMBL" id="JAJEQR010000060">
    <property type="protein sequence ID" value="MCC2232305.1"/>
    <property type="molecule type" value="Genomic_DNA"/>
</dbReference>
<evidence type="ECO:0000256" key="4">
    <source>
        <dbReference type="ARBA" id="ARBA00023163"/>
    </source>
</evidence>
<dbReference type="Proteomes" id="UP001198182">
    <property type="component" value="Unassembled WGS sequence"/>
</dbReference>
<dbReference type="GO" id="GO:0045892">
    <property type="term" value="P:negative regulation of DNA-templated transcription"/>
    <property type="evidence" value="ECO:0007669"/>
    <property type="project" value="InterPro"/>
</dbReference>
<dbReference type="InterPro" id="IPR036390">
    <property type="entry name" value="WH_DNA-bd_sf"/>
</dbReference>
<protein>
    <submittedName>
        <fullName evidence="5">BlaI/MecI/CopY family transcriptional regulator</fullName>
    </submittedName>
</protein>
<dbReference type="InterPro" id="IPR005650">
    <property type="entry name" value="BlaI_family"/>
</dbReference>
<dbReference type="PIRSF" id="PIRSF019455">
    <property type="entry name" value="CopR_AtkY"/>
    <property type="match status" value="1"/>
</dbReference>
<dbReference type="RefSeq" id="WP_308454713.1">
    <property type="nucleotide sequence ID" value="NZ_JAJEQR010000060.1"/>
</dbReference>
<evidence type="ECO:0000313" key="6">
    <source>
        <dbReference type="Proteomes" id="UP001198182"/>
    </source>
</evidence>
<gene>
    <name evidence="5" type="ORF">LKD81_15120</name>
</gene>
<reference evidence="5" key="1">
    <citation type="submission" date="2021-10" db="EMBL/GenBank/DDBJ databases">
        <title>Anaerobic single-cell dispensing facilitates the cultivation of human gut bacteria.</title>
        <authorList>
            <person name="Afrizal A."/>
        </authorList>
    </citation>
    <scope>NUCLEOTIDE SEQUENCE</scope>
    <source>
        <strain evidence="5">CLA-AA-H215</strain>
    </source>
</reference>
<name>A0AAE3EDB4_9FIRM</name>
<dbReference type="Gene3D" id="1.10.10.10">
    <property type="entry name" value="Winged helix-like DNA-binding domain superfamily/Winged helix DNA-binding domain"/>
    <property type="match status" value="1"/>
</dbReference>
<keyword evidence="4" id="KW-0804">Transcription</keyword>